<dbReference type="GO" id="GO:0006644">
    <property type="term" value="P:phospholipid metabolic process"/>
    <property type="evidence" value="ECO:0007669"/>
    <property type="project" value="TreeGrafter"/>
</dbReference>
<name>A0AAE0RSI8_9BIVA</name>
<evidence type="ECO:0000313" key="1">
    <source>
        <dbReference type="EMBL" id="KAK3578735.1"/>
    </source>
</evidence>
<dbReference type="GO" id="GO:0031526">
    <property type="term" value="C:brush border membrane"/>
    <property type="evidence" value="ECO:0007669"/>
    <property type="project" value="TreeGrafter"/>
</dbReference>
<dbReference type="EMBL" id="JAEAOA010000635">
    <property type="protein sequence ID" value="KAK3578735.1"/>
    <property type="molecule type" value="Genomic_DNA"/>
</dbReference>
<gene>
    <name evidence="1" type="ORF">CHS0354_010116</name>
</gene>
<dbReference type="GO" id="GO:0050253">
    <property type="term" value="F:retinyl-palmitate esterase activity"/>
    <property type="evidence" value="ECO:0007669"/>
    <property type="project" value="TreeGrafter"/>
</dbReference>
<proteinExistence type="predicted"/>
<dbReference type="Proteomes" id="UP001195483">
    <property type="component" value="Unassembled WGS sequence"/>
</dbReference>
<dbReference type="GO" id="GO:0004623">
    <property type="term" value="F:phospholipase A2 activity"/>
    <property type="evidence" value="ECO:0007669"/>
    <property type="project" value="TreeGrafter"/>
</dbReference>
<reference evidence="1" key="1">
    <citation type="journal article" date="2021" name="Genome Biol. Evol.">
        <title>A High-Quality Reference Genome for a Parasitic Bivalve with Doubly Uniparental Inheritance (Bivalvia: Unionida).</title>
        <authorList>
            <person name="Smith C.H."/>
        </authorList>
    </citation>
    <scope>NUCLEOTIDE SEQUENCE</scope>
    <source>
        <strain evidence="1">CHS0354</strain>
    </source>
</reference>
<reference evidence="1" key="2">
    <citation type="journal article" date="2021" name="Genome Biol. Evol.">
        <title>Developing a high-quality reference genome for a parasitic bivalve with doubly uniparental inheritance (Bivalvia: Unionida).</title>
        <authorList>
            <person name="Smith C.H."/>
        </authorList>
    </citation>
    <scope>NUCLEOTIDE SEQUENCE</scope>
    <source>
        <strain evidence="1">CHS0354</strain>
        <tissue evidence="1">Mantle</tissue>
    </source>
</reference>
<protein>
    <recommendedName>
        <fullName evidence="3">Phospholipase B1, membrane-associated</fullName>
    </recommendedName>
</protein>
<dbReference type="PANTHER" id="PTHR21325">
    <property type="entry name" value="PHOSPHOLIPASE B, PLB1"/>
    <property type="match status" value="1"/>
</dbReference>
<evidence type="ECO:0000313" key="2">
    <source>
        <dbReference type="Proteomes" id="UP001195483"/>
    </source>
</evidence>
<keyword evidence="2" id="KW-1185">Reference proteome</keyword>
<dbReference type="Pfam" id="PF00657">
    <property type="entry name" value="Lipase_GDSL"/>
    <property type="match status" value="2"/>
</dbReference>
<dbReference type="PANTHER" id="PTHR21325:SF31">
    <property type="entry name" value="GH22081P-RELATED"/>
    <property type="match status" value="1"/>
</dbReference>
<organism evidence="1 2">
    <name type="scientific">Potamilus streckersoni</name>
    <dbReference type="NCBI Taxonomy" id="2493646"/>
    <lineage>
        <taxon>Eukaryota</taxon>
        <taxon>Metazoa</taxon>
        <taxon>Spiralia</taxon>
        <taxon>Lophotrochozoa</taxon>
        <taxon>Mollusca</taxon>
        <taxon>Bivalvia</taxon>
        <taxon>Autobranchia</taxon>
        <taxon>Heteroconchia</taxon>
        <taxon>Palaeoheterodonta</taxon>
        <taxon>Unionida</taxon>
        <taxon>Unionoidea</taxon>
        <taxon>Unionidae</taxon>
        <taxon>Ambleminae</taxon>
        <taxon>Lampsilini</taxon>
        <taxon>Potamilus</taxon>
    </lineage>
</organism>
<comment type="caution">
    <text evidence="1">The sequence shown here is derived from an EMBL/GenBank/DDBJ whole genome shotgun (WGS) entry which is preliminary data.</text>
</comment>
<dbReference type="Gene3D" id="3.40.50.1110">
    <property type="entry name" value="SGNH hydrolase"/>
    <property type="match status" value="1"/>
</dbReference>
<dbReference type="GO" id="GO:0004622">
    <property type="term" value="F:phosphatidylcholine lysophospholipase activity"/>
    <property type="evidence" value="ECO:0007669"/>
    <property type="project" value="TreeGrafter"/>
</dbReference>
<evidence type="ECO:0008006" key="3">
    <source>
        <dbReference type="Google" id="ProtNLM"/>
    </source>
</evidence>
<dbReference type="AlphaFoldDB" id="A0AAE0RSI8"/>
<dbReference type="SUPFAM" id="SSF52266">
    <property type="entry name" value="SGNH hydrolase"/>
    <property type="match status" value="1"/>
</dbReference>
<reference evidence="1" key="3">
    <citation type="submission" date="2023-05" db="EMBL/GenBank/DDBJ databases">
        <authorList>
            <person name="Smith C.H."/>
        </authorList>
    </citation>
    <scope>NUCLEOTIDE SEQUENCE</scope>
    <source>
        <strain evidence="1">CHS0354</strain>
        <tissue evidence="1">Mantle</tissue>
    </source>
</reference>
<dbReference type="InterPro" id="IPR036514">
    <property type="entry name" value="SGNH_hydro_sf"/>
</dbReference>
<dbReference type="InterPro" id="IPR001087">
    <property type="entry name" value="GDSL"/>
</dbReference>
<sequence length="318" mass="35610">MPGQADELIARLKSWPGINFHNDWKVITLFIGGNDLCDYCNNPGLYSPDNYISRIRTALDKLHAQVPRAFVNLVEIFDITPVASLSTPTWGLLICNTVTKWPNLKQFKTNADKNQAICSHRSGMATVRGSFKNGYGWECRGINESVVLEESSKVLCFQRSVSFEETSTIRCFVIKASSHNPCSVSSGSYIMVCSCGKDVSQHPTLKWVASEYQRKTKELIASGRYDTRSDFTVVLQPFFKSTSPPLKSDGKPDLSFFSPDCFHFSAKGQNAAGRSLWNNMIEPVGQKSEVWHLYESFQCPQTHGHAHPYFATSKNANL</sequence>
<accession>A0AAE0RSI8</accession>
<dbReference type="InterPro" id="IPR038885">
    <property type="entry name" value="PLB1"/>
</dbReference>